<dbReference type="Proteomes" id="UP001341840">
    <property type="component" value="Unassembled WGS sequence"/>
</dbReference>
<gene>
    <name evidence="2" type="ORF">PIB30_008254</name>
</gene>
<feature type="region of interest" description="Disordered" evidence="1">
    <location>
        <begin position="76"/>
        <end position="110"/>
    </location>
</feature>
<keyword evidence="3" id="KW-1185">Reference proteome</keyword>
<evidence type="ECO:0000313" key="3">
    <source>
        <dbReference type="Proteomes" id="UP001341840"/>
    </source>
</evidence>
<comment type="caution">
    <text evidence="2">The sequence shown here is derived from an EMBL/GenBank/DDBJ whole genome shotgun (WGS) entry which is preliminary data.</text>
</comment>
<evidence type="ECO:0000256" key="1">
    <source>
        <dbReference type="SAM" id="MobiDB-lite"/>
    </source>
</evidence>
<accession>A0ABU6R4T5</accession>
<sequence length="110" mass="12317">MILSRIGHSLSRYSCAKNLLQRDAGRSILLRDYGYVASSSFGGAPFLAATSNLILHGNFPRLHRLFSSDNNAPKKMNFENCSPKEKEIPKVDQQKSKSKEGINLKESYQV</sequence>
<name>A0ABU6R4T5_9FABA</name>
<organism evidence="2 3">
    <name type="scientific">Stylosanthes scabra</name>
    <dbReference type="NCBI Taxonomy" id="79078"/>
    <lineage>
        <taxon>Eukaryota</taxon>
        <taxon>Viridiplantae</taxon>
        <taxon>Streptophyta</taxon>
        <taxon>Embryophyta</taxon>
        <taxon>Tracheophyta</taxon>
        <taxon>Spermatophyta</taxon>
        <taxon>Magnoliopsida</taxon>
        <taxon>eudicotyledons</taxon>
        <taxon>Gunneridae</taxon>
        <taxon>Pentapetalae</taxon>
        <taxon>rosids</taxon>
        <taxon>fabids</taxon>
        <taxon>Fabales</taxon>
        <taxon>Fabaceae</taxon>
        <taxon>Papilionoideae</taxon>
        <taxon>50 kb inversion clade</taxon>
        <taxon>dalbergioids sensu lato</taxon>
        <taxon>Dalbergieae</taxon>
        <taxon>Pterocarpus clade</taxon>
        <taxon>Stylosanthes</taxon>
    </lineage>
</organism>
<protein>
    <submittedName>
        <fullName evidence="2">Uncharacterized protein</fullName>
    </submittedName>
</protein>
<proteinExistence type="predicted"/>
<evidence type="ECO:0000313" key="2">
    <source>
        <dbReference type="EMBL" id="MED6119030.1"/>
    </source>
</evidence>
<dbReference type="EMBL" id="JASCZI010030226">
    <property type="protein sequence ID" value="MED6119030.1"/>
    <property type="molecule type" value="Genomic_DNA"/>
</dbReference>
<reference evidence="2 3" key="1">
    <citation type="journal article" date="2023" name="Plants (Basel)">
        <title>Bridging the Gap: Combining Genomics and Transcriptomics Approaches to Understand Stylosanthes scabra, an Orphan Legume from the Brazilian Caatinga.</title>
        <authorList>
            <person name="Ferreira-Neto J.R.C."/>
            <person name="da Silva M.D."/>
            <person name="Binneck E."/>
            <person name="de Melo N.F."/>
            <person name="da Silva R.H."/>
            <person name="de Melo A.L.T.M."/>
            <person name="Pandolfi V."/>
            <person name="Bustamante F.O."/>
            <person name="Brasileiro-Vidal A.C."/>
            <person name="Benko-Iseppon A.M."/>
        </authorList>
    </citation>
    <scope>NUCLEOTIDE SEQUENCE [LARGE SCALE GENOMIC DNA]</scope>
    <source>
        <tissue evidence="2">Leaves</tissue>
    </source>
</reference>
<feature type="compositionally biased region" description="Basic and acidic residues" evidence="1">
    <location>
        <begin position="82"/>
        <end position="103"/>
    </location>
</feature>